<evidence type="ECO:0000256" key="2">
    <source>
        <dbReference type="ARBA" id="ARBA00011962"/>
    </source>
</evidence>
<dbReference type="RefSeq" id="WP_187660261.1">
    <property type="nucleotide sequence ID" value="NZ_JACTAB010000003.1"/>
</dbReference>
<evidence type="ECO:0000256" key="5">
    <source>
        <dbReference type="ARBA" id="ARBA00022741"/>
    </source>
</evidence>
<dbReference type="Proteomes" id="UP001491349">
    <property type="component" value="Unassembled WGS sequence"/>
</dbReference>
<evidence type="ECO:0000256" key="7">
    <source>
        <dbReference type="ARBA" id="ARBA00031251"/>
    </source>
</evidence>
<sequence>MDTKINEDEFINPYVFKTDWKTAFEDEDFVKVFSSDILENYIINKRWYGGKASTLKYIEVVDWFKITSKKNTYYGVLLEVNFKEAFYQHYFMPISFMSEDELDTNTIIAPVKMGGQEGFLVDALHQEDFRKLLFDKIVTSGGKDEKDGKVKFHKGEKLEDKEYKSSKFMGVEQSNTSIIYNGSLVLKIFRRIYISMNPDYEISRFLTETMDFQHSPAYTGSISVVLSEGNITLGLMQELVPNQGDAWQFMLEEVDRIFDNLKHKKIKIAKLPDIELFKRLKINEVPHEIIDWAGLSIFLRIHTLATRTAEMHIALGGDIRDTAFTPTTYNGDYTVWLKNRLTYQFQNRLNILENNLHKLDGLALELANQFLDNKKEIRKIFLDFDWTKMKSERIRIHGDYHLGQVLVNGDDFYLLDFEGEPESTIRDRKVKQPPLKDVAGMFRSFHYSIYATIFNNKDKYPFEQKELFQAGEILFKYFVGVFLQTYTEVAQGGNLNIGYRKEIDFLLKYCILEKAVYELGYELNSRPRWAVIPLTGIASIMEFEAKV</sequence>
<keyword evidence="11" id="KW-1185">Reference proteome</keyword>
<feature type="domain" description="Maltokinase N-terminal cap" evidence="9">
    <location>
        <begin position="42"/>
        <end position="125"/>
    </location>
</feature>
<evidence type="ECO:0000256" key="1">
    <source>
        <dbReference type="ARBA" id="ARBA00006219"/>
    </source>
</evidence>
<dbReference type="SUPFAM" id="SSF56112">
    <property type="entry name" value="Protein kinase-like (PK-like)"/>
    <property type="match status" value="1"/>
</dbReference>
<name>A0ABU9DZG4_9FLAO</name>
<organism evidence="10 11">
    <name type="scientific">Flavobacterium buctense</name>
    <dbReference type="NCBI Taxonomy" id="1648146"/>
    <lineage>
        <taxon>Bacteria</taxon>
        <taxon>Pseudomonadati</taxon>
        <taxon>Bacteroidota</taxon>
        <taxon>Flavobacteriia</taxon>
        <taxon>Flavobacteriales</taxon>
        <taxon>Flavobacteriaceae</taxon>
        <taxon>Flavobacterium</taxon>
    </lineage>
</organism>
<keyword evidence="4" id="KW-0808">Transferase</keyword>
<evidence type="ECO:0000313" key="11">
    <source>
        <dbReference type="Proteomes" id="UP001491349"/>
    </source>
</evidence>
<evidence type="ECO:0000256" key="3">
    <source>
        <dbReference type="ARBA" id="ARBA00013882"/>
    </source>
</evidence>
<comment type="similarity">
    <text evidence="1">Belongs to the aminoglycoside phosphotransferase family.</text>
</comment>
<evidence type="ECO:0000313" key="10">
    <source>
        <dbReference type="EMBL" id="MEK8179785.1"/>
    </source>
</evidence>
<dbReference type="InterPro" id="IPR040999">
    <property type="entry name" value="Mak_N_cap"/>
</dbReference>
<reference evidence="10 11" key="1">
    <citation type="submission" date="2024-04" db="EMBL/GenBank/DDBJ databases">
        <title>draft genome sequnece of Flavobacterium buctense JCM 30750.</title>
        <authorList>
            <person name="Kim D.-U."/>
        </authorList>
    </citation>
    <scope>NUCLEOTIDE SEQUENCE [LARGE SCALE GENOMIC DNA]</scope>
    <source>
        <strain evidence="10 11">JCM 30750</strain>
    </source>
</reference>
<evidence type="ECO:0000256" key="4">
    <source>
        <dbReference type="ARBA" id="ARBA00022679"/>
    </source>
</evidence>
<protein>
    <recommendedName>
        <fullName evidence="3">Maltokinase</fullName>
        <ecNumber evidence="2">2.7.1.175</ecNumber>
    </recommendedName>
    <alternativeName>
        <fullName evidence="7">Maltose-1-phosphate synthase</fullName>
    </alternativeName>
</protein>
<evidence type="ECO:0000256" key="8">
    <source>
        <dbReference type="ARBA" id="ARBA00049067"/>
    </source>
</evidence>
<keyword evidence="5" id="KW-0547">Nucleotide-binding</keyword>
<dbReference type="InterPro" id="IPR011009">
    <property type="entry name" value="Kinase-like_dom_sf"/>
</dbReference>
<comment type="catalytic activity">
    <reaction evidence="8">
        <text>D-maltose + ATP = alpha-maltose 1-phosphate + ADP + H(+)</text>
        <dbReference type="Rhea" id="RHEA:31915"/>
        <dbReference type="ChEBI" id="CHEBI:15378"/>
        <dbReference type="ChEBI" id="CHEBI:17306"/>
        <dbReference type="ChEBI" id="CHEBI:30616"/>
        <dbReference type="ChEBI" id="CHEBI:63576"/>
        <dbReference type="ChEBI" id="CHEBI:456216"/>
        <dbReference type="EC" id="2.7.1.175"/>
    </reaction>
</comment>
<keyword evidence="6" id="KW-0067">ATP-binding</keyword>
<evidence type="ECO:0000259" key="9">
    <source>
        <dbReference type="Pfam" id="PF18085"/>
    </source>
</evidence>
<gene>
    <name evidence="10" type="ORF">WMW71_05475</name>
</gene>
<comment type="caution">
    <text evidence="10">The sequence shown here is derived from an EMBL/GenBank/DDBJ whole genome shotgun (WGS) entry which is preliminary data.</text>
</comment>
<accession>A0ABU9DZG4</accession>
<dbReference type="EMBL" id="JBBPCB010000002">
    <property type="protein sequence ID" value="MEK8179785.1"/>
    <property type="molecule type" value="Genomic_DNA"/>
</dbReference>
<dbReference type="Gene3D" id="3.90.1200.10">
    <property type="match status" value="1"/>
</dbReference>
<dbReference type="Pfam" id="PF18085">
    <property type="entry name" value="Mak_N_cap"/>
    <property type="match status" value="1"/>
</dbReference>
<evidence type="ECO:0000256" key="6">
    <source>
        <dbReference type="ARBA" id="ARBA00022840"/>
    </source>
</evidence>
<proteinExistence type="inferred from homology"/>
<dbReference type="EC" id="2.7.1.175" evidence="2"/>